<dbReference type="EMBL" id="CP022278">
    <property type="protein sequence ID" value="ASK27453.1"/>
    <property type="molecule type" value="Genomic_DNA"/>
</dbReference>
<keyword evidence="2" id="KW-1185">Reference proteome</keyword>
<evidence type="ECO:0000313" key="2">
    <source>
        <dbReference type="Proteomes" id="UP000198238"/>
    </source>
</evidence>
<dbReference type="Proteomes" id="UP000198238">
    <property type="component" value="Chromosome"/>
</dbReference>
<organism evidence="1 2">
    <name type="scientific">Neisseria chenwenguii</name>
    <dbReference type="NCBI Taxonomy" id="1853278"/>
    <lineage>
        <taxon>Bacteria</taxon>
        <taxon>Pseudomonadati</taxon>
        <taxon>Pseudomonadota</taxon>
        <taxon>Betaproteobacteria</taxon>
        <taxon>Neisseriales</taxon>
        <taxon>Neisseriaceae</taxon>
        <taxon>Neisseria</taxon>
    </lineage>
</organism>
<evidence type="ECO:0000313" key="1">
    <source>
        <dbReference type="EMBL" id="ASK27453.1"/>
    </source>
</evidence>
<dbReference type="AlphaFoldDB" id="A0A220S215"/>
<accession>A0A220S215</accession>
<protein>
    <submittedName>
        <fullName evidence="1">Uncharacterized protein</fullName>
    </submittedName>
</protein>
<reference evidence="1 2" key="1">
    <citation type="submission" date="2017-06" db="EMBL/GenBank/DDBJ databases">
        <title>Neisseria chenwenguii sp. nov., isolated from the intestinal contents of Tibetan Plateau Pika in Yushu, Qinghai Province, China.</title>
        <authorList>
            <person name="Zhang G."/>
        </authorList>
    </citation>
    <scope>NUCLEOTIDE SEQUENCE [LARGE SCALE GENOMIC DNA]</scope>
    <source>
        <strain evidence="1 2">10023</strain>
    </source>
</reference>
<proteinExistence type="predicted"/>
<dbReference type="RefSeq" id="WP_089036158.1">
    <property type="nucleotide sequence ID" value="NZ_CP022278.1"/>
</dbReference>
<name>A0A220S215_9NEIS</name>
<sequence length="88" mass="10323">MGISRRLHPNRPEHWAGIHVLKCTHSLNSRSKIDYLMYCDVLKKMTEGRLKIRVYGNRYVSTEGSRIRYVDRDAVDKAEDWNIGKETS</sequence>
<gene>
    <name evidence="1" type="ORF">BG910_06600</name>
</gene>
<dbReference type="KEGG" id="nei:BG910_06600"/>